<feature type="non-terminal residue" evidence="2">
    <location>
        <position position="204"/>
    </location>
</feature>
<dbReference type="InterPro" id="IPR052083">
    <property type="entry name" value="Aminoacylase-1_M20A"/>
</dbReference>
<sequence>MSAPPPPSAPEISDLEIFRSLLLHATVSSISPSTGAYKECCATLLSHLQTLLVPLFPSSSAFLLPEAPAHSPVVVLKIPGLSPSLPHILLNGHYDVVPPGDLAQWEHPPFAAVVANGRIHGRGAQDMKCVLAGYICALRALGAANWRPARTIVMTLVPDEEIGGAGMAHYLASEFFRGMGGPEGVALALDEGLAGEGEEYNVYY</sequence>
<dbReference type="PROSITE" id="PS00758">
    <property type="entry name" value="ARGE_DAPE_CPG2_1"/>
    <property type="match status" value="1"/>
</dbReference>
<dbReference type="PROSITE" id="PS00759">
    <property type="entry name" value="ARGE_DAPE_CPG2_2"/>
    <property type="match status" value="1"/>
</dbReference>
<protein>
    <submittedName>
        <fullName evidence="2">Uncharacterized protein</fullName>
    </submittedName>
</protein>
<evidence type="ECO:0000256" key="1">
    <source>
        <dbReference type="ARBA" id="ARBA00022801"/>
    </source>
</evidence>
<dbReference type="Gene3D" id="3.40.630.10">
    <property type="entry name" value="Zn peptidases"/>
    <property type="match status" value="1"/>
</dbReference>
<proteinExistence type="predicted"/>
<accession>A0ABQ6NBZ9</accession>
<keyword evidence="1" id="KW-0378">Hydrolase</keyword>
<evidence type="ECO:0000313" key="2">
    <source>
        <dbReference type="EMBL" id="GMI56568.1"/>
    </source>
</evidence>
<dbReference type="PANTHER" id="PTHR45892">
    <property type="entry name" value="AMINOACYLASE-1"/>
    <property type="match status" value="1"/>
</dbReference>
<dbReference type="Pfam" id="PF01546">
    <property type="entry name" value="Peptidase_M20"/>
    <property type="match status" value="1"/>
</dbReference>
<dbReference type="SUPFAM" id="SSF53187">
    <property type="entry name" value="Zn-dependent exopeptidases"/>
    <property type="match status" value="1"/>
</dbReference>
<dbReference type="PANTHER" id="PTHR45892:SF1">
    <property type="entry name" value="AMINOACYLASE-1"/>
    <property type="match status" value="1"/>
</dbReference>
<evidence type="ECO:0000313" key="3">
    <source>
        <dbReference type="Proteomes" id="UP001165060"/>
    </source>
</evidence>
<comment type="caution">
    <text evidence="2">The sequence shown here is derived from an EMBL/GenBank/DDBJ whole genome shotgun (WGS) entry which is preliminary data.</text>
</comment>
<reference evidence="2 3" key="1">
    <citation type="journal article" date="2023" name="Commun. Biol.">
        <title>Genome analysis of Parmales, the sister group of diatoms, reveals the evolutionary specialization of diatoms from phago-mixotrophs to photoautotrophs.</title>
        <authorList>
            <person name="Ban H."/>
            <person name="Sato S."/>
            <person name="Yoshikawa S."/>
            <person name="Yamada K."/>
            <person name="Nakamura Y."/>
            <person name="Ichinomiya M."/>
            <person name="Sato N."/>
            <person name="Blanc-Mathieu R."/>
            <person name="Endo H."/>
            <person name="Kuwata A."/>
            <person name="Ogata H."/>
        </authorList>
    </citation>
    <scope>NUCLEOTIDE SEQUENCE [LARGE SCALE GENOMIC DNA]</scope>
</reference>
<dbReference type="Proteomes" id="UP001165060">
    <property type="component" value="Unassembled WGS sequence"/>
</dbReference>
<dbReference type="InterPro" id="IPR002933">
    <property type="entry name" value="Peptidase_M20"/>
</dbReference>
<organism evidence="2 3">
    <name type="scientific">Tetraparma gracilis</name>
    <dbReference type="NCBI Taxonomy" id="2962635"/>
    <lineage>
        <taxon>Eukaryota</taxon>
        <taxon>Sar</taxon>
        <taxon>Stramenopiles</taxon>
        <taxon>Ochrophyta</taxon>
        <taxon>Bolidophyceae</taxon>
        <taxon>Parmales</taxon>
        <taxon>Triparmaceae</taxon>
        <taxon>Tetraparma</taxon>
    </lineage>
</organism>
<dbReference type="InterPro" id="IPR001261">
    <property type="entry name" value="ArgE/DapE_CS"/>
</dbReference>
<gene>
    <name evidence="2" type="ORF">TeGR_g9703</name>
</gene>
<keyword evidence="3" id="KW-1185">Reference proteome</keyword>
<name>A0ABQ6NBZ9_9STRA</name>
<dbReference type="EMBL" id="BRYB01006398">
    <property type="protein sequence ID" value="GMI56568.1"/>
    <property type="molecule type" value="Genomic_DNA"/>
</dbReference>